<organism evidence="1 2">
    <name type="scientific">Hymenobacter bucti</name>
    <dbReference type="NCBI Taxonomy" id="1844114"/>
    <lineage>
        <taxon>Bacteria</taxon>
        <taxon>Pseudomonadati</taxon>
        <taxon>Bacteroidota</taxon>
        <taxon>Cytophagia</taxon>
        <taxon>Cytophagales</taxon>
        <taxon>Hymenobacteraceae</taxon>
        <taxon>Hymenobacter</taxon>
    </lineage>
</organism>
<accession>A0ABW4QYS2</accession>
<protein>
    <recommendedName>
        <fullName evidence="3">Endonuclease/exonuclease/phosphatase domain-containing protein</fullName>
    </recommendedName>
</protein>
<name>A0ABW4QYS2_9BACT</name>
<keyword evidence="2" id="KW-1185">Reference proteome</keyword>
<evidence type="ECO:0008006" key="3">
    <source>
        <dbReference type="Google" id="ProtNLM"/>
    </source>
</evidence>
<sequence length="201" mass="23368">MSPFEESFYICELELQSELAKGEYRAIGRMLSMLRTLRPDDGPQYKWTFNDVFGRVHSFLTHASNISKMFWPMVSSDAPKKPQKLAIWQRTTNRGQHLRSLYNIEATSPLASRDLRNHLEHFDERLDAFFAEISTPGVSPVIIGDMNLGPMSAYSGPTEFKLRNFDPDIQDFHFRGELFNLRVIADEVRKVHQQSWTLNRK</sequence>
<reference evidence="2" key="1">
    <citation type="journal article" date="2019" name="Int. J. Syst. Evol. Microbiol.">
        <title>The Global Catalogue of Microorganisms (GCM) 10K type strain sequencing project: providing services to taxonomists for standard genome sequencing and annotation.</title>
        <authorList>
            <consortium name="The Broad Institute Genomics Platform"/>
            <consortium name="The Broad Institute Genome Sequencing Center for Infectious Disease"/>
            <person name="Wu L."/>
            <person name="Ma J."/>
        </authorList>
    </citation>
    <scope>NUCLEOTIDE SEQUENCE [LARGE SCALE GENOMIC DNA]</scope>
    <source>
        <strain evidence="2">CGMCC 1.15795</strain>
    </source>
</reference>
<comment type="caution">
    <text evidence="1">The sequence shown here is derived from an EMBL/GenBank/DDBJ whole genome shotgun (WGS) entry which is preliminary data.</text>
</comment>
<evidence type="ECO:0000313" key="2">
    <source>
        <dbReference type="Proteomes" id="UP001597197"/>
    </source>
</evidence>
<dbReference type="Proteomes" id="UP001597197">
    <property type="component" value="Unassembled WGS sequence"/>
</dbReference>
<evidence type="ECO:0000313" key="1">
    <source>
        <dbReference type="EMBL" id="MFD1874477.1"/>
    </source>
</evidence>
<proteinExistence type="predicted"/>
<gene>
    <name evidence="1" type="ORF">ACFSDX_18690</name>
</gene>
<dbReference type="EMBL" id="JBHUFD010000012">
    <property type="protein sequence ID" value="MFD1874477.1"/>
    <property type="molecule type" value="Genomic_DNA"/>
</dbReference>
<dbReference type="RefSeq" id="WP_382316315.1">
    <property type="nucleotide sequence ID" value="NZ_JBHUFD010000012.1"/>
</dbReference>